<keyword evidence="8" id="KW-0732">Signal</keyword>
<dbReference type="Proteomes" id="UP000631114">
    <property type="component" value="Unassembled WGS sequence"/>
</dbReference>
<comment type="similarity">
    <text evidence="2">Belongs to the FKBP-type PPIase family. Tig subfamily.</text>
</comment>
<dbReference type="InterPro" id="IPR036611">
    <property type="entry name" value="Trigger_fac_ribosome-bd_sf"/>
</dbReference>
<feature type="domain" description="Trigger factor ribosome-binding bacterial" evidence="9">
    <location>
        <begin position="548"/>
        <end position="698"/>
    </location>
</feature>
<feature type="domain" description="At1g61900-like C-terminal" evidence="11">
    <location>
        <begin position="313"/>
        <end position="385"/>
    </location>
</feature>
<comment type="catalytic activity">
    <reaction evidence="1">
        <text>[protein]-peptidylproline (omega=180) = [protein]-peptidylproline (omega=0)</text>
        <dbReference type="Rhea" id="RHEA:16237"/>
        <dbReference type="Rhea" id="RHEA-COMP:10747"/>
        <dbReference type="Rhea" id="RHEA-COMP:10748"/>
        <dbReference type="ChEBI" id="CHEBI:83833"/>
        <dbReference type="ChEBI" id="CHEBI:83834"/>
        <dbReference type="EC" id="5.2.1.8"/>
    </reaction>
</comment>
<dbReference type="FunFam" id="3.30.70.1050:FF:000004">
    <property type="entry name" value="Trigger factor"/>
    <property type="match status" value="1"/>
</dbReference>
<evidence type="ECO:0000256" key="5">
    <source>
        <dbReference type="ARBA" id="ARBA00023186"/>
    </source>
</evidence>
<protein>
    <recommendedName>
        <fullName evidence="3">peptidylprolyl isomerase</fullName>
        <ecNumber evidence="3">5.2.1.8</ecNumber>
    </recommendedName>
</protein>
<dbReference type="Pfam" id="PF19160">
    <property type="entry name" value="SPARK"/>
    <property type="match status" value="1"/>
</dbReference>
<dbReference type="OrthoDB" id="1906601at2759"/>
<dbReference type="GO" id="GO:0006457">
    <property type="term" value="P:protein folding"/>
    <property type="evidence" value="ECO:0007669"/>
    <property type="project" value="InterPro"/>
</dbReference>
<proteinExistence type="inferred from homology"/>
<gene>
    <name evidence="12" type="ORF">IFM89_034931</name>
</gene>
<keyword evidence="5" id="KW-0143">Chaperone</keyword>
<evidence type="ECO:0000313" key="13">
    <source>
        <dbReference type="Proteomes" id="UP000631114"/>
    </source>
</evidence>
<evidence type="ECO:0000313" key="12">
    <source>
        <dbReference type="EMBL" id="KAF9611748.1"/>
    </source>
</evidence>
<evidence type="ECO:0000256" key="4">
    <source>
        <dbReference type="ARBA" id="ARBA00023110"/>
    </source>
</evidence>
<dbReference type="Pfam" id="PF26584">
    <property type="entry name" value="At1g61900"/>
    <property type="match status" value="1"/>
</dbReference>
<evidence type="ECO:0000256" key="8">
    <source>
        <dbReference type="SAM" id="SignalP"/>
    </source>
</evidence>
<dbReference type="GO" id="GO:0005886">
    <property type="term" value="C:plasma membrane"/>
    <property type="evidence" value="ECO:0007669"/>
    <property type="project" value="TreeGrafter"/>
</dbReference>
<evidence type="ECO:0000256" key="1">
    <source>
        <dbReference type="ARBA" id="ARBA00000971"/>
    </source>
</evidence>
<dbReference type="InterPro" id="IPR008881">
    <property type="entry name" value="Trigger_fac_ribosome-bd_bac"/>
</dbReference>
<dbReference type="Gene3D" id="3.30.70.1050">
    <property type="entry name" value="Trigger factor ribosome-binding domain"/>
    <property type="match status" value="1"/>
</dbReference>
<dbReference type="PANTHER" id="PTHR33831">
    <property type="entry name" value="GPI-ANCHORED PROTEIN"/>
    <property type="match status" value="1"/>
</dbReference>
<evidence type="ECO:0000259" key="11">
    <source>
        <dbReference type="Pfam" id="PF26584"/>
    </source>
</evidence>
<comment type="caution">
    <text evidence="12">The sequence shown here is derived from an EMBL/GenBank/DDBJ whole genome shotgun (WGS) entry which is preliminary data.</text>
</comment>
<keyword evidence="13" id="KW-1185">Reference proteome</keyword>
<comment type="function">
    <text evidence="7">Involved in protein export. Acts as a chaperone by maintaining the newly synthesized protein in an open conformation. Functions as a peptidyl-prolyl cis-trans isomerase.</text>
</comment>
<dbReference type="EC" id="5.2.1.8" evidence="3"/>
<feature type="chain" id="PRO_5032306102" description="peptidylprolyl isomerase" evidence="8">
    <location>
        <begin position="28"/>
        <end position="714"/>
    </location>
</feature>
<evidence type="ECO:0000256" key="6">
    <source>
        <dbReference type="ARBA" id="ARBA00023235"/>
    </source>
</evidence>
<feature type="signal peptide" evidence="8">
    <location>
        <begin position="1"/>
        <end position="27"/>
    </location>
</feature>
<evidence type="ECO:0000256" key="3">
    <source>
        <dbReference type="ARBA" id="ARBA00013194"/>
    </source>
</evidence>
<evidence type="ECO:0000256" key="7">
    <source>
        <dbReference type="ARBA" id="ARBA00024849"/>
    </source>
</evidence>
<dbReference type="GO" id="GO:0003755">
    <property type="term" value="F:peptidyl-prolyl cis-trans isomerase activity"/>
    <property type="evidence" value="ECO:0007669"/>
    <property type="project" value="UniProtKB-KW"/>
</dbReference>
<feature type="domain" description="SPARK" evidence="10">
    <location>
        <begin position="89"/>
        <end position="233"/>
    </location>
</feature>
<evidence type="ECO:0000259" key="9">
    <source>
        <dbReference type="Pfam" id="PF05697"/>
    </source>
</evidence>
<dbReference type="AlphaFoldDB" id="A0A835I860"/>
<dbReference type="PANTHER" id="PTHR33831:SF4">
    <property type="entry name" value="GPI-ANCHORED PROTEIN"/>
    <property type="match status" value="1"/>
</dbReference>
<dbReference type="InterPro" id="IPR043891">
    <property type="entry name" value="SPARK"/>
</dbReference>
<sequence length="714" mass="77551">MDFFKAYFCNWLLLFIIWLPTHQDVRALQRPPEASSNSSIFADLAVPPTTGIFDPIEISPAVVPLYPNPEEPISPMYPSFPTTHEPVLTGKCPVDFSVISTVVDKTSSDCSAPLAAYVGNVICCPQVNSLLHIFLGHYSSNSSQLVMQNVTANYCFSDIISMLASRGANITIPELCSVKSSNLTGGTCPVKDAPIFEKMVNTSKLLDACNYVDPLKECCRPVCQHAISDAALRISLRESTLLESNRVGEPGTLDVLSDCKSVVYSWLSRKLSLDAASNAFRILSACKVNKDGHYVKESLSNLNLTKLVIGRAVCPLEFKQPSEVIKACRDLAAPNPSCCSSLNTYIVGIQKQMLITNRQAINCATLFGSMLKRGGVMTNIYELCDVDLKDFSLQASFSFSCHVTCYLSTGAAYGQEGCLLRSLPSDVIIDNTTGFSFTCDLSDNVAAPWPSSSSVSSMSLCAPEMSLPALPTLKTSMNPVISLGCLSFKEESGIAEVLETGVQYLLLSFTHGRGLTGLSQPIYAVNNPDLDTSVTNMKDIGVTLRKAKVVVESCNDDTIQVRVDLTGKDTQKVFNDVLTNLARTAPAVPGFRRQKGERNLTSCFASCWGLGAHPGKTSNVPKDFLVKAIGEARVIKFVIQEIVSMTMTEYVEEARSSCSLQKQEKLNVSKEFKTIQTPEELEQLFEPGNAFGFNATLTIEKVETEATTSSSSSV</sequence>
<organism evidence="12 13">
    <name type="scientific">Coptis chinensis</name>
    <dbReference type="NCBI Taxonomy" id="261450"/>
    <lineage>
        <taxon>Eukaryota</taxon>
        <taxon>Viridiplantae</taxon>
        <taxon>Streptophyta</taxon>
        <taxon>Embryophyta</taxon>
        <taxon>Tracheophyta</taxon>
        <taxon>Spermatophyta</taxon>
        <taxon>Magnoliopsida</taxon>
        <taxon>Ranunculales</taxon>
        <taxon>Ranunculaceae</taxon>
        <taxon>Coptidoideae</taxon>
        <taxon>Coptis</taxon>
    </lineage>
</organism>
<dbReference type="Pfam" id="PF05697">
    <property type="entry name" value="Trigger_N"/>
    <property type="match status" value="1"/>
</dbReference>
<keyword evidence="6" id="KW-0413">Isomerase</keyword>
<keyword evidence="4" id="KW-0697">Rotamase</keyword>
<accession>A0A835I860</accession>
<evidence type="ECO:0000259" key="10">
    <source>
        <dbReference type="Pfam" id="PF19160"/>
    </source>
</evidence>
<dbReference type="InterPro" id="IPR059003">
    <property type="entry name" value="At1g61900_C"/>
</dbReference>
<dbReference type="GO" id="GO:0015031">
    <property type="term" value="P:protein transport"/>
    <property type="evidence" value="ECO:0007669"/>
    <property type="project" value="InterPro"/>
</dbReference>
<evidence type="ECO:0000256" key="2">
    <source>
        <dbReference type="ARBA" id="ARBA00005464"/>
    </source>
</evidence>
<reference evidence="12 13" key="1">
    <citation type="submission" date="2020-10" db="EMBL/GenBank/DDBJ databases">
        <title>The Coptis chinensis genome and diversification of protoberbering-type alkaloids.</title>
        <authorList>
            <person name="Wang B."/>
            <person name="Shu S."/>
            <person name="Song C."/>
            <person name="Liu Y."/>
        </authorList>
    </citation>
    <scope>NUCLEOTIDE SEQUENCE [LARGE SCALE GENOMIC DNA]</scope>
    <source>
        <strain evidence="12">HL-2020</strain>
        <tissue evidence="12">Leaf</tissue>
    </source>
</reference>
<dbReference type="EMBL" id="JADFTS010000004">
    <property type="protein sequence ID" value="KAF9611748.1"/>
    <property type="molecule type" value="Genomic_DNA"/>
</dbReference>
<dbReference type="InterPro" id="IPR040336">
    <property type="entry name" value="At1g61900-like"/>
</dbReference>
<name>A0A835I860_9MAGN</name>